<dbReference type="EC" id="3.1.3.16" evidence="8"/>
<protein>
    <submittedName>
        <fullName evidence="8">Mgpp2cl-1, protein phosphatase 2C-like protein 1</fullName>
        <ecNumber evidence="8">3.1.3.16</ecNumber>
    </submittedName>
</protein>
<sequence length="431" mass="46406">MPLDTDISTDGGLNTSPPPSASSQISAMPRNGFSNSPNARSKSITITELDTNGILNRHASKNTSYQIGVSEDKGSRRTMEDTHAFVVDFDHIRGQLFAGVFDGHAGSHAADACGNHFHEYLLKSLKESPDMTIPDILNKTYHEVDAALSRMCEESDGKIHSGCTAVTAFLRIEDDKGKQTFLDTLSSPVTADSPSSETSPRSNQDEPGSAHESSAESGDDLGKDTKGSKGKKSTSNRIKKALRSLGSGSLSGSLSPKTPKSGSPTISRKPSAENIQVRVPPEGLRRVLYCANVGDARGVLCRKGRAIRLTYDHKGSDKQEAKRITDAGGFVMSGRVNGVLAVTRSLGDSSMKEFVVGAPYTTETELCEDDEYLILACDGLWDVITDQGAVDLIRDINDAQLASQKLLKYALTHHTTDNVTVEVIRFKKQKS</sequence>
<feature type="compositionally biased region" description="Polar residues" evidence="6">
    <location>
        <begin position="1"/>
        <end position="15"/>
    </location>
</feature>
<dbReference type="CDD" id="cd00143">
    <property type="entry name" value="PP2Cc"/>
    <property type="match status" value="1"/>
</dbReference>
<dbReference type="GO" id="GO:0004722">
    <property type="term" value="F:protein serine/threonine phosphatase activity"/>
    <property type="evidence" value="ECO:0007669"/>
    <property type="project" value="UniProtKB-EC"/>
</dbReference>
<evidence type="ECO:0000256" key="3">
    <source>
        <dbReference type="ARBA" id="ARBA00022801"/>
    </source>
</evidence>
<dbReference type="InterPro" id="IPR015655">
    <property type="entry name" value="PP2C"/>
</dbReference>
<dbReference type="PANTHER" id="PTHR13832">
    <property type="entry name" value="PROTEIN PHOSPHATASE 2C"/>
    <property type="match status" value="1"/>
</dbReference>
<feature type="domain" description="PPM-type phosphatase" evidence="7">
    <location>
        <begin position="66"/>
        <end position="426"/>
    </location>
</feature>
<feature type="compositionally biased region" description="Polar residues" evidence="6">
    <location>
        <begin position="32"/>
        <end position="44"/>
    </location>
</feature>
<gene>
    <name evidence="8" type="ORF">VKT23_000666</name>
</gene>
<feature type="compositionally biased region" description="Basic residues" evidence="6">
    <location>
        <begin position="228"/>
        <end position="242"/>
    </location>
</feature>
<evidence type="ECO:0000259" key="7">
    <source>
        <dbReference type="PROSITE" id="PS51746"/>
    </source>
</evidence>
<feature type="compositionally biased region" description="Polar residues" evidence="6">
    <location>
        <begin position="185"/>
        <end position="216"/>
    </location>
</feature>
<comment type="similarity">
    <text evidence="1 5">Belongs to the PP2C family.</text>
</comment>
<keyword evidence="4 5" id="KW-0904">Protein phosphatase</keyword>
<feature type="region of interest" description="Disordered" evidence="6">
    <location>
        <begin position="185"/>
        <end position="276"/>
    </location>
</feature>
<proteinExistence type="inferred from homology"/>
<dbReference type="SUPFAM" id="SSF81606">
    <property type="entry name" value="PP2C-like"/>
    <property type="match status" value="2"/>
</dbReference>
<keyword evidence="3 5" id="KW-0378">Hydrolase</keyword>
<dbReference type="PANTHER" id="PTHR13832:SF837">
    <property type="entry name" value="PROTEIN PHOSPHATASE 2C-LIKE DOMAIN-CONTAINING PROTEIN 1"/>
    <property type="match status" value="1"/>
</dbReference>
<name>A0ABR1K6N8_9AGAR</name>
<reference evidence="8 9" key="1">
    <citation type="submission" date="2024-01" db="EMBL/GenBank/DDBJ databases">
        <title>A draft genome for the cacao thread blight pathogen Marasmiellus scandens.</title>
        <authorList>
            <person name="Baruah I.K."/>
            <person name="Leung J."/>
            <person name="Bukari Y."/>
            <person name="Amoako-Attah I."/>
            <person name="Meinhardt L.W."/>
            <person name="Bailey B.A."/>
            <person name="Cohen S.P."/>
        </authorList>
    </citation>
    <scope>NUCLEOTIDE SEQUENCE [LARGE SCALE GENOMIC DNA]</scope>
    <source>
        <strain evidence="8 9">GH-19</strain>
    </source>
</reference>
<dbReference type="InterPro" id="IPR036457">
    <property type="entry name" value="PPM-type-like_dom_sf"/>
</dbReference>
<evidence type="ECO:0000256" key="6">
    <source>
        <dbReference type="SAM" id="MobiDB-lite"/>
    </source>
</evidence>
<evidence type="ECO:0000256" key="5">
    <source>
        <dbReference type="RuleBase" id="RU003465"/>
    </source>
</evidence>
<dbReference type="Proteomes" id="UP001498398">
    <property type="component" value="Unassembled WGS sequence"/>
</dbReference>
<feature type="region of interest" description="Disordered" evidence="6">
    <location>
        <begin position="1"/>
        <end position="44"/>
    </location>
</feature>
<dbReference type="SMART" id="SM00332">
    <property type="entry name" value="PP2Cc"/>
    <property type="match status" value="1"/>
</dbReference>
<comment type="caution">
    <text evidence="8">The sequence shown here is derived from an EMBL/GenBank/DDBJ whole genome shotgun (WGS) entry which is preliminary data.</text>
</comment>
<feature type="compositionally biased region" description="Low complexity" evidence="6">
    <location>
        <begin position="244"/>
        <end position="265"/>
    </location>
</feature>
<accession>A0ABR1K6N8</accession>
<keyword evidence="9" id="KW-1185">Reference proteome</keyword>
<dbReference type="InterPro" id="IPR000222">
    <property type="entry name" value="PP2C_BS"/>
</dbReference>
<organism evidence="8 9">
    <name type="scientific">Marasmiellus scandens</name>
    <dbReference type="NCBI Taxonomy" id="2682957"/>
    <lineage>
        <taxon>Eukaryota</taxon>
        <taxon>Fungi</taxon>
        <taxon>Dikarya</taxon>
        <taxon>Basidiomycota</taxon>
        <taxon>Agaricomycotina</taxon>
        <taxon>Agaricomycetes</taxon>
        <taxon>Agaricomycetidae</taxon>
        <taxon>Agaricales</taxon>
        <taxon>Marasmiineae</taxon>
        <taxon>Omphalotaceae</taxon>
        <taxon>Marasmiellus</taxon>
    </lineage>
</organism>
<evidence type="ECO:0000313" key="9">
    <source>
        <dbReference type="Proteomes" id="UP001498398"/>
    </source>
</evidence>
<evidence type="ECO:0000313" key="8">
    <source>
        <dbReference type="EMBL" id="KAK7472551.1"/>
    </source>
</evidence>
<evidence type="ECO:0000256" key="4">
    <source>
        <dbReference type="ARBA" id="ARBA00022912"/>
    </source>
</evidence>
<dbReference type="Pfam" id="PF00481">
    <property type="entry name" value="PP2C"/>
    <property type="match status" value="2"/>
</dbReference>
<evidence type="ECO:0000256" key="2">
    <source>
        <dbReference type="ARBA" id="ARBA00022723"/>
    </source>
</evidence>
<evidence type="ECO:0000256" key="1">
    <source>
        <dbReference type="ARBA" id="ARBA00006702"/>
    </source>
</evidence>
<keyword evidence="2" id="KW-0479">Metal-binding</keyword>
<dbReference type="PROSITE" id="PS51746">
    <property type="entry name" value="PPM_2"/>
    <property type="match status" value="1"/>
</dbReference>
<dbReference type="PROSITE" id="PS01032">
    <property type="entry name" value="PPM_1"/>
    <property type="match status" value="1"/>
</dbReference>
<dbReference type="InterPro" id="IPR001932">
    <property type="entry name" value="PPM-type_phosphatase-like_dom"/>
</dbReference>
<dbReference type="EMBL" id="JBANRG010000001">
    <property type="protein sequence ID" value="KAK7472551.1"/>
    <property type="molecule type" value="Genomic_DNA"/>
</dbReference>
<dbReference type="Gene3D" id="3.60.40.10">
    <property type="entry name" value="PPM-type phosphatase domain"/>
    <property type="match status" value="1"/>
</dbReference>